<evidence type="ECO:0000256" key="14">
    <source>
        <dbReference type="PIRSR" id="PIRSR001365-3"/>
    </source>
</evidence>
<comment type="catalytic activity">
    <reaction evidence="10 11">
        <text>L-aspartate 4-semialdehyde + pyruvate = (2S,4S)-4-hydroxy-2,3,4,5-tetrahydrodipicolinate + H2O + H(+)</text>
        <dbReference type="Rhea" id="RHEA:34171"/>
        <dbReference type="ChEBI" id="CHEBI:15361"/>
        <dbReference type="ChEBI" id="CHEBI:15377"/>
        <dbReference type="ChEBI" id="CHEBI:15378"/>
        <dbReference type="ChEBI" id="CHEBI:67139"/>
        <dbReference type="ChEBI" id="CHEBI:537519"/>
        <dbReference type="EC" id="4.3.3.7"/>
    </reaction>
</comment>
<feature type="active site" description="Schiff-base intermediate with substrate" evidence="11 12">
    <location>
        <position position="159"/>
    </location>
</feature>
<comment type="caution">
    <text evidence="11">Was originally thought to be a dihydrodipicolinate synthase (DHDPS), catalyzing the condensation of (S)-aspartate-beta-semialdehyde [(S)-ASA] and pyruvate to dihydrodipicolinate (DHDP). However, it was shown in E.coli that the product of the enzymatic reaction is not dihydrodipicolinate but in fact (4S)-4-hydroxy-2,3,4,5-tetrahydro-(2S)-dipicolinic acid (HTPA), and that the consecutive dehydration reaction leading to DHDP is not spontaneous but catalyzed by DapB.</text>
</comment>
<evidence type="ECO:0000256" key="11">
    <source>
        <dbReference type="HAMAP-Rule" id="MF_00418"/>
    </source>
</evidence>
<protein>
    <recommendedName>
        <fullName evidence="3 11">4-hydroxy-tetrahydrodipicolinate synthase</fullName>
        <shortName evidence="11">HTPA synthase</shortName>
        <ecNumber evidence="3 11">4.3.3.7</ecNumber>
    </recommendedName>
</protein>
<comment type="function">
    <text evidence="1 11">Catalyzes the condensation of (S)-aspartate-beta-semialdehyde [(S)-ASA] and pyruvate to 4-hydroxy-tetrahydrodipicolinate (HTPA).</text>
</comment>
<keyword evidence="7 11" id="KW-0457">Lysine biosynthesis</keyword>
<dbReference type="InterPro" id="IPR020624">
    <property type="entry name" value="Schiff_base-form_aldolases_CS"/>
</dbReference>
<dbReference type="CDD" id="cd00950">
    <property type="entry name" value="DHDPS"/>
    <property type="match status" value="1"/>
</dbReference>
<gene>
    <name evidence="11 15" type="primary">dapA</name>
    <name evidence="15" type="ORF">MPEBLZ_02466</name>
</gene>
<keyword evidence="5 11" id="KW-0028">Amino-acid biosynthesis</keyword>
<dbReference type="InterPro" id="IPR020625">
    <property type="entry name" value="Schiff_base-form_aldolases_AS"/>
</dbReference>
<evidence type="ECO:0000256" key="6">
    <source>
        <dbReference type="ARBA" id="ARBA00022915"/>
    </source>
</evidence>
<dbReference type="SUPFAM" id="SSF51569">
    <property type="entry name" value="Aldolase"/>
    <property type="match status" value="1"/>
</dbReference>
<dbReference type="GO" id="GO:0019877">
    <property type="term" value="P:diaminopimelate biosynthetic process"/>
    <property type="evidence" value="ECO:0007669"/>
    <property type="project" value="UniProtKB-UniRule"/>
</dbReference>
<dbReference type="PATRIC" id="fig|1719120.3.peg.2691"/>
<dbReference type="GO" id="GO:0009089">
    <property type="term" value="P:lysine biosynthetic process via diaminopimelate"/>
    <property type="evidence" value="ECO:0007669"/>
    <property type="project" value="UniProtKB-UniRule"/>
</dbReference>
<dbReference type="PRINTS" id="PR00146">
    <property type="entry name" value="DHPICSNTHASE"/>
</dbReference>
<dbReference type="GO" id="GO:0005737">
    <property type="term" value="C:cytoplasm"/>
    <property type="evidence" value="ECO:0007669"/>
    <property type="project" value="UniProtKB-SubCell"/>
</dbReference>
<comment type="subunit">
    <text evidence="11">Homotetramer; dimer of dimers.</text>
</comment>
<accession>A0A0P8AFA1</accession>
<evidence type="ECO:0000313" key="15">
    <source>
        <dbReference type="EMBL" id="KPQ42960.1"/>
    </source>
</evidence>
<feature type="site" description="L-lysine inhibitor binding" evidence="14">
    <location>
        <position position="78"/>
    </location>
</feature>
<dbReference type="PIRSF" id="PIRSF001365">
    <property type="entry name" value="DHDPS"/>
    <property type="match status" value="1"/>
</dbReference>
<organism evidence="15 16">
    <name type="scientific">Candidatus Methanoperedens nitratireducens</name>
    <dbReference type="NCBI Taxonomy" id="1392998"/>
    <lineage>
        <taxon>Archaea</taxon>
        <taxon>Methanobacteriati</taxon>
        <taxon>Methanobacteriota</taxon>
        <taxon>Stenosarchaea group</taxon>
        <taxon>Methanomicrobia</taxon>
        <taxon>Methanosarcinales</taxon>
        <taxon>ANME-2 cluster</taxon>
        <taxon>Candidatus Methanoperedentaceae</taxon>
        <taxon>Candidatus Methanoperedens</taxon>
    </lineage>
</organism>
<evidence type="ECO:0000256" key="2">
    <source>
        <dbReference type="ARBA" id="ARBA00005120"/>
    </source>
</evidence>
<feature type="site" description="L-lysine inhibitor binding" evidence="14">
    <location>
        <position position="82"/>
    </location>
</feature>
<keyword evidence="4 11" id="KW-0963">Cytoplasm</keyword>
<dbReference type="GO" id="GO:0008675">
    <property type="term" value="F:2-dehydro-3-deoxy-phosphogluconate aldolase activity"/>
    <property type="evidence" value="ECO:0007669"/>
    <property type="project" value="UniProtKB-ARBA"/>
</dbReference>
<evidence type="ECO:0000256" key="9">
    <source>
        <dbReference type="ARBA" id="ARBA00023270"/>
    </source>
</evidence>
<dbReference type="InterPro" id="IPR005263">
    <property type="entry name" value="DapA"/>
</dbReference>
<comment type="caution">
    <text evidence="15">The sequence shown here is derived from an EMBL/GenBank/DDBJ whole genome shotgun (WGS) entry which is preliminary data.</text>
</comment>
<dbReference type="AlphaFoldDB" id="A0A0P8AFA1"/>
<evidence type="ECO:0000256" key="1">
    <source>
        <dbReference type="ARBA" id="ARBA00003294"/>
    </source>
</evidence>
<evidence type="ECO:0000256" key="8">
    <source>
        <dbReference type="ARBA" id="ARBA00023239"/>
    </source>
</evidence>
<evidence type="ECO:0000256" key="10">
    <source>
        <dbReference type="ARBA" id="ARBA00047836"/>
    </source>
</evidence>
<feature type="binding site" evidence="11 13">
    <location>
        <position position="45"/>
    </location>
    <ligand>
        <name>pyruvate</name>
        <dbReference type="ChEBI" id="CHEBI:15361"/>
    </ligand>
</feature>
<evidence type="ECO:0000256" key="12">
    <source>
        <dbReference type="PIRSR" id="PIRSR001365-1"/>
    </source>
</evidence>
<dbReference type="Pfam" id="PF00701">
    <property type="entry name" value="DHDPS"/>
    <property type="match status" value="1"/>
</dbReference>
<dbReference type="PROSITE" id="PS00666">
    <property type="entry name" value="DHDPS_2"/>
    <property type="match status" value="1"/>
</dbReference>
<evidence type="ECO:0000256" key="4">
    <source>
        <dbReference type="ARBA" id="ARBA00022490"/>
    </source>
</evidence>
<evidence type="ECO:0000256" key="5">
    <source>
        <dbReference type="ARBA" id="ARBA00022605"/>
    </source>
</evidence>
<dbReference type="InterPro" id="IPR002220">
    <property type="entry name" value="DapA-like"/>
</dbReference>
<dbReference type="UniPathway" id="UPA00034">
    <property type="reaction ID" value="UER00017"/>
</dbReference>
<keyword evidence="9 11" id="KW-0704">Schiff base</keyword>
<dbReference type="Proteomes" id="UP000050360">
    <property type="component" value="Unassembled WGS sequence"/>
</dbReference>
<comment type="pathway">
    <text evidence="2 11">Amino-acid biosynthesis; L-lysine biosynthesis via DAP pathway; (S)-tetrahydrodipicolinate from L-aspartate: step 3/4.</text>
</comment>
<evidence type="ECO:0000313" key="16">
    <source>
        <dbReference type="Proteomes" id="UP000050360"/>
    </source>
</evidence>
<feature type="binding site" evidence="11 13">
    <location>
        <position position="202"/>
    </location>
    <ligand>
        <name>pyruvate</name>
        <dbReference type="ChEBI" id="CHEBI:15361"/>
    </ligand>
</feature>
<dbReference type="NCBIfam" id="TIGR00674">
    <property type="entry name" value="dapA"/>
    <property type="match status" value="1"/>
</dbReference>
<feature type="active site" description="Proton donor/acceptor" evidence="11 12">
    <location>
        <position position="131"/>
    </location>
</feature>
<comment type="subcellular location">
    <subcellularLocation>
        <location evidence="11">Cytoplasm</location>
    </subcellularLocation>
</comment>
<dbReference type="PANTHER" id="PTHR12128:SF66">
    <property type="entry name" value="4-HYDROXY-2-OXOGLUTARATE ALDOLASE, MITOCHONDRIAL"/>
    <property type="match status" value="1"/>
</dbReference>
<feature type="site" description="Part of a proton relay during catalysis" evidence="11 14">
    <location>
        <position position="105"/>
    </location>
</feature>
<dbReference type="EMBL" id="LKCM01000191">
    <property type="protein sequence ID" value="KPQ42960.1"/>
    <property type="molecule type" value="Genomic_DNA"/>
</dbReference>
<dbReference type="SMART" id="SM01130">
    <property type="entry name" value="DHDPS"/>
    <property type="match status" value="1"/>
</dbReference>
<keyword evidence="6 11" id="KW-0220">Diaminopimelate biosynthesis</keyword>
<evidence type="ECO:0000256" key="3">
    <source>
        <dbReference type="ARBA" id="ARBA00012086"/>
    </source>
</evidence>
<keyword evidence="8 11" id="KW-0456">Lyase</keyword>
<evidence type="ECO:0000256" key="13">
    <source>
        <dbReference type="PIRSR" id="PIRSR001365-2"/>
    </source>
</evidence>
<dbReference type="GO" id="GO:0008840">
    <property type="term" value="F:4-hydroxy-tetrahydrodipicolinate synthase activity"/>
    <property type="evidence" value="ECO:0007669"/>
    <property type="project" value="UniProtKB-UniRule"/>
</dbReference>
<feature type="site" description="L-lysine inhibitor binding" evidence="14">
    <location>
        <position position="104"/>
    </location>
</feature>
<reference evidence="15 16" key="1">
    <citation type="submission" date="2015-09" db="EMBL/GenBank/DDBJ databases">
        <title>A metagenomics-based metabolic model of nitrate-dependent anaerobic oxidation of methane by Methanoperedens-like archaea.</title>
        <authorList>
            <person name="Arshad A."/>
            <person name="Speth D.R."/>
            <person name="De Graaf R.M."/>
            <person name="Op Den Camp H.J."/>
            <person name="Jetten M.S."/>
            <person name="Welte C.U."/>
        </authorList>
    </citation>
    <scope>NUCLEOTIDE SEQUENCE [LARGE SCALE GENOMIC DNA]</scope>
</reference>
<dbReference type="EC" id="4.3.3.7" evidence="3 11"/>
<sequence>MLNGVLPALITPFTKDNKVDKEGLRQNIGFLIENGVSGIVPCGTTGESATLSIEEHEKVIEIAIECSTVPVVAGTGSNNTTEALELTNSARDAGADAALLITPYYNKPNDRGMRAHFKKIANEVDIPIILYNVPSRTGINLKPEVVAELAKESNIIGVKEASGNLDQVTKILELTQDEDFVVFSGDDGLTLPIMAIGGAGVISVVANIAPKLTVSMVEAFRDGNFEEARKLHIKLAPLIRAVFLETNPIPIKKAVELIGLPAGDLRLPLAPMSQDNERKLTVALNDLHLLKLK</sequence>
<feature type="site" description="Part of a proton relay during catalysis" evidence="11 14">
    <location>
        <position position="44"/>
    </location>
</feature>
<dbReference type="InterPro" id="IPR013785">
    <property type="entry name" value="Aldolase_TIM"/>
</dbReference>
<dbReference type="Gene3D" id="3.20.20.70">
    <property type="entry name" value="Aldolase class I"/>
    <property type="match status" value="1"/>
</dbReference>
<dbReference type="HAMAP" id="MF_00418">
    <property type="entry name" value="DapA"/>
    <property type="match status" value="1"/>
</dbReference>
<feature type="site" description="L-lysine inhibitor binding; via carbonyl oxygen" evidence="14">
    <location>
        <position position="49"/>
    </location>
</feature>
<evidence type="ECO:0000256" key="7">
    <source>
        <dbReference type="ARBA" id="ARBA00023154"/>
    </source>
</evidence>
<dbReference type="PANTHER" id="PTHR12128">
    <property type="entry name" value="DIHYDRODIPICOLINATE SYNTHASE"/>
    <property type="match status" value="1"/>
</dbReference>
<proteinExistence type="inferred from homology"/>
<dbReference type="PROSITE" id="PS00665">
    <property type="entry name" value="DHDPS_1"/>
    <property type="match status" value="1"/>
</dbReference>
<comment type="similarity">
    <text evidence="11">Belongs to the DapA family.</text>
</comment>
<name>A0A0P8AFA1_9EURY</name>